<dbReference type="EMBL" id="FCNP01000033">
    <property type="protein sequence ID" value="CVI58735.1"/>
    <property type="molecule type" value="Genomic_DNA"/>
</dbReference>
<reference evidence="1" key="1">
    <citation type="submission" date="2016-01" db="EMBL/GenBank/DDBJ databases">
        <authorList>
            <person name="Regsiter A."/>
            <person name="william w."/>
        </authorList>
    </citation>
    <scope>NUCLEOTIDE SEQUENCE</scope>
    <source>
        <strain evidence="1">NCPPB 1641</strain>
    </source>
</reference>
<organism evidence="1 2">
    <name type="scientific">Agrobacterium deltaense NCPPB 1641</name>
    <dbReference type="NCBI Taxonomy" id="1183425"/>
    <lineage>
        <taxon>Bacteria</taxon>
        <taxon>Pseudomonadati</taxon>
        <taxon>Pseudomonadota</taxon>
        <taxon>Alphaproteobacteria</taxon>
        <taxon>Hyphomicrobiales</taxon>
        <taxon>Rhizobiaceae</taxon>
        <taxon>Rhizobium/Agrobacterium group</taxon>
        <taxon>Agrobacterium</taxon>
    </lineage>
</organism>
<name>A0A1S7TVW3_9HYPH</name>
<keyword evidence="2" id="KW-1185">Reference proteome</keyword>
<dbReference type="AlphaFoldDB" id="A0A1S7TVW3"/>
<protein>
    <submittedName>
        <fullName evidence="1">Uncharacterized protein</fullName>
    </submittedName>
</protein>
<gene>
    <name evidence="1" type="ORF">AGR7A_Lc120232</name>
</gene>
<evidence type="ECO:0000313" key="2">
    <source>
        <dbReference type="Proteomes" id="UP000192140"/>
    </source>
</evidence>
<accession>A0A1S7TVW3</accession>
<comment type="caution">
    <text evidence="1">The sequence shown here is derived from an EMBL/GenBank/DDBJ whole genome shotgun (WGS) entry which is preliminary data.</text>
</comment>
<sequence>MRQSVGLSIDFGLALNASREVVHALKAHEMNRAPSTRKYIIVKKAPNIVPANTKHAERLESSLLN</sequence>
<evidence type="ECO:0000313" key="1">
    <source>
        <dbReference type="EMBL" id="CVI58735.1"/>
    </source>
</evidence>
<dbReference type="Proteomes" id="UP000192140">
    <property type="component" value="Unassembled WGS sequence"/>
</dbReference>
<proteinExistence type="predicted"/>